<evidence type="ECO:0000313" key="8">
    <source>
        <dbReference type="EMBL" id="TWP36185.1"/>
    </source>
</evidence>
<reference evidence="8 9" key="2">
    <citation type="submission" date="2019-08" db="EMBL/GenBank/DDBJ databases">
        <title>Jejuicoccus antrihumi gen. nov., sp. nov., a new member of the family Dermacoccaceae isolated from a cave.</title>
        <authorList>
            <person name="Schumann P."/>
            <person name="Kim I.S."/>
        </authorList>
    </citation>
    <scope>NUCLEOTIDE SEQUENCE [LARGE SCALE GENOMIC DNA]</scope>
    <source>
        <strain evidence="8 9">C5-26</strain>
    </source>
</reference>
<dbReference type="Proteomes" id="UP000320244">
    <property type="component" value="Unassembled WGS sequence"/>
</dbReference>
<comment type="caution">
    <text evidence="8">The sequence shown here is derived from an EMBL/GenBank/DDBJ whole genome shotgun (WGS) entry which is preliminary data.</text>
</comment>
<keyword evidence="4" id="KW-0804">Transcription</keyword>
<evidence type="ECO:0000256" key="1">
    <source>
        <dbReference type="ARBA" id="ARBA00010641"/>
    </source>
</evidence>
<dbReference type="AlphaFoldDB" id="A0A563E1B5"/>
<feature type="domain" description="RNA polymerase sigma factor 70 region 4 type 2" evidence="6">
    <location>
        <begin position="121"/>
        <end position="172"/>
    </location>
</feature>
<dbReference type="EMBL" id="VCQV01000013">
    <property type="protein sequence ID" value="TWP36185.1"/>
    <property type="molecule type" value="Genomic_DNA"/>
</dbReference>
<evidence type="ECO:0000259" key="5">
    <source>
        <dbReference type="Pfam" id="PF04542"/>
    </source>
</evidence>
<accession>A0A563E1B5</accession>
<keyword evidence="9" id="KW-1185">Reference proteome</keyword>
<evidence type="ECO:0000259" key="6">
    <source>
        <dbReference type="Pfam" id="PF08281"/>
    </source>
</evidence>
<reference evidence="8 9" key="1">
    <citation type="submission" date="2019-05" db="EMBL/GenBank/DDBJ databases">
        <authorList>
            <person name="Lee S.D."/>
        </authorList>
    </citation>
    <scope>NUCLEOTIDE SEQUENCE [LARGE SCALE GENOMIC DNA]</scope>
    <source>
        <strain evidence="8 9">C5-26</strain>
    </source>
</reference>
<dbReference type="Gene3D" id="1.10.10.10">
    <property type="entry name" value="Winged helix-like DNA-binding domain superfamily/Winged helix DNA-binding domain"/>
    <property type="match status" value="1"/>
</dbReference>
<name>A0A563E1B5_9MICO</name>
<dbReference type="Pfam" id="PF08281">
    <property type="entry name" value="Sigma70_r4_2"/>
    <property type="match status" value="1"/>
</dbReference>
<dbReference type="Pfam" id="PF20239">
    <property type="entry name" value="DUF6596"/>
    <property type="match status" value="1"/>
</dbReference>
<organism evidence="8 9">
    <name type="scientific">Leekyejoonella antrihumi</name>
    <dbReference type="NCBI Taxonomy" id="1660198"/>
    <lineage>
        <taxon>Bacteria</taxon>
        <taxon>Bacillati</taxon>
        <taxon>Actinomycetota</taxon>
        <taxon>Actinomycetes</taxon>
        <taxon>Micrococcales</taxon>
        <taxon>Dermacoccaceae</taxon>
        <taxon>Leekyejoonella</taxon>
    </lineage>
</organism>
<dbReference type="GO" id="GO:0006352">
    <property type="term" value="P:DNA-templated transcription initiation"/>
    <property type="evidence" value="ECO:0007669"/>
    <property type="project" value="InterPro"/>
</dbReference>
<dbReference type="InterPro" id="IPR007627">
    <property type="entry name" value="RNA_pol_sigma70_r2"/>
</dbReference>
<dbReference type="NCBIfam" id="TIGR02937">
    <property type="entry name" value="sigma70-ECF"/>
    <property type="match status" value="1"/>
</dbReference>
<dbReference type="GO" id="GO:0003677">
    <property type="term" value="F:DNA binding"/>
    <property type="evidence" value="ECO:0007669"/>
    <property type="project" value="InterPro"/>
</dbReference>
<dbReference type="InterPro" id="IPR013249">
    <property type="entry name" value="RNA_pol_sigma70_r4_t2"/>
</dbReference>
<dbReference type="InterPro" id="IPR036388">
    <property type="entry name" value="WH-like_DNA-bd_sf"/>
</dbReference>
<dbReference type="GO" id="GO:0016987">
    <property type="term" value="F:sigma factor activity"/>
    <property type="evidence" value="ECO:0007669"/>
    <property type="project" value="UniProtKB-KW"/>
</dbReference>
<dbReference type="SUPFAM" id="SSF88659">
    <property type="entry name" value="Sigma3 and sigma4 domains of RNA polymerase sigma factors"/>
    <property type="match status" value="1"/>
</dbReference>
<sequence>MEAATSADDPTGAIIAAWRAESARLVGALTRMTRDVDLAEDLAQDALLAALEQWPSGGVPENPTAWLMTTAKRRGIDHFRRADNLRRKVAGLDHARGEEVAEMPDLDAQVDYIEDDVLRLIFLSCHPLLTVESRVALTLRLVGGLTTTEIARGFLTTESTMGQRISRAKKTLSEAHAEFELPTGPERTRRLDDVMAVIYLIFNEGYTATSGAHWMRPDLANEAMRLARMLAALAAEEPEVLGLQSLLEIQGSRVAARLDEYGMPVLLEAQDRTRWDRLLIRRGMAALQQANLLAARGKPVGKYFLQATIAAQHARAERAEDTDWGRIADLYDVLADAAPGPVVEVNRAVAHGRAFGPDAGLAVLAELGSGVLRDSPLVPSVRGDLLERAGLHAQAGEAFIEAAARTRNESERAVLHRRAELNLTHAAKPG</sequence>
<dbReference type="InterPro" id="IPR013324">
    <property type="entry name" value="RNA_pol_sigma_r3/r4-like"/>
</dbReference>
<evidence type="ECO:0000256" key="4">
    <source>
        <dbReference type="ARBA" id="ARBA00023163"/>
    </source>
</evidence>
<dbReference type="OrthoDB" id="9780299at2"/>
<protein>
    <submittedName>
        <fullName evidence="8">Sigma-70 family RNA polymerase sigma factor</fullName>
    </submittedName>
</protein>
<proteinExistence type="inferred from homology"/>
<keyword evidence="2" id="KW-0805">Transcription regulation</keyword>
<comment type="similarity">
    <text evidence="1">Belongs to the sigma-70 factor family. ECF subfamily.</text>
</comment>
<dbReference type="InterPro" id="IPR046531">
    <property type="entry name" value="DUF6596"/>
</dbReference>
<feature type="domain" description="RNA polymerase sigma-70 region 2" evidence="5">
    <location>
        <begin position="21"/>
        <end position="83"/>
    </location>
</feature>
<dbReference type="PANTHER" id="PTHR47756:SF2">
    <property type="entry name" value="BLL6612 PROTEIN"/>
    <property type="match status" value="1"/>
</dbReference>
<feature type="domain" description="DUF6596" evidence="7">
    <location>
        <begin position="190"/>
        <end position="290"/>
    </location>
</feature>
<dbReference type="SUPFAM" id="SSF88946">
    <property type="entry name" value="Sigma2 domain of RNA polymerase sigma factors"/>
    <property type="match status" value="1"/>
</dbReference>
<gene>
    <name evidence="8" type="ORF">FGL98_10825</name>
</gene>
<evidence type="ECO:0000313" key="9">
    <source>
        <dbReference type="Proteomes" id="UP000320244"/>
    </source>
</evidence>
<dbReference type="PANTHER" id="PTHR47756">
    <property type="entry name" value="BLL6612 PROTEIN-RELATED"/>
    <property type="match status" value="1"/>
</dbReference>
<dbReference type="InterPro" id="IPR014284">
    <property type="entry name" value="RNA_pol_sigma-70_dom"/>
</dbReference>
<evidence type="ECO:0000256" key="2">
    <source>
        <dbReference type="ARBA" id="ARBA00023015"/>
    </source>
</evidence>
<evidence type="ECO:0000256" key="3">
    <source>
        <dbReference type="ARBA" id="ARBA00023082"/>
    </source>
</evidence>
<keyword evidence="3" id="KW-0731">Sigma factor</keyword>
<dbReference type="InterPro" id="IPR013325">
    <property type="entry name" value="RNA_pol_sigma_r2"/>
</dbReference>
<dbReference type="RefSeq" id="WP_146316780.1">
    <property type="nucleotide sequence ID" value="NZ_VCQV01000013.1"/>
</dbReference>
<dbReference type="Pfam" id="PF04542">
    <property type="entry name" value="Sigma70_r2"/>
    <property type="match status" value="1"/>
</dbReference>
<evidence type="ECO:0000259" key="7">
    <source>
        <dbReference type="Pfam" id="PF20239"/>
    </source>
</evidence>
<dbReference type="Gene3D" id="1.10.1740.10">
    <property type="match status" value="1"/>
</dbReference>